<gene>
    <name evidence="1" type="ORF">LCGC14_0262520</name>
</gene>
<sequence>MEKRKEYADGEIISCPKCSSDDLEPDLSSVTPDRGKCNSCGLEFTIRQVAVWEE</sequence>
<proteinExistence type="predicted"/>
<comment type="caution">
    <text evidence="1">The sequence shown here is derived from an EMBL/GenBank/DDBJ whole genome shotgun (WGS) entry which is preliminary data.</text>
</comment>
<dbReference type="AlphaFoldDB" id="A0A0F9X5X6"/>
<evidence type="ECO:0008006" key="2">
    <source>
        <dbReference type="Google" id="ProtNLM"/>
    </source>
</evidence>
<dbReference type="EMBL" id="LAZR01000142">
    <property type="protein sequence ID" value="KKN86983.1"/>
    <property type="molecule type" value="Genomic_DNA"/>
</dbReference>
<accession>A0A0F9X5X6</accession>
<evidence type="ECO:0000313" key="1">
    <source>
        <dbReference type="EMBL" id="KKN86983.1"/>
    </source>
</evidence>
<protein>
    <recommendedName>
        <fullName evidence="2">TFIIB-type domain-containing protein</fullName>
    </recommendedName>
</protein>
<reference evidence="1" key="1">
    <citation type="journal article" date="2015" name="Nature">
        <title>Complex archaea that bridge the gap between prokaryotes and eukaryotes.</title>
        <authorList>
            <person name="Spang A."/>
            <person name="Saw J.H."/>
            <person name="Jorgensen S.L."/>
            <person name="Zaremba-Niedzwiedzka K."/>
            <person name="Martijn J."/>
            <person name="Lind A.E."/>
            <person name="van Eijk R."/>
            <person name="Schleper C."/>
            <person name="Guy L."/>
            <person name="Ettema T.J."/>
        </authorList>
    </citation>
    <scope>NUCLEOTIDE SEQUENCE</scope>
</reference>
<organism evidence="1">
    <name type="scientific">marine sediment metagenome</name>
    <dbReference type="NCBI Taxonomy" id="412755"/>
    <lineage>
        <taxon>unclassified sequences</taxon>
        <taxon>metagenomes</taxon>
        <taxon>ecological metagenomes</taxon>
    </lineage>
</organism>
<name>A0A0F9X5X6_9ZZZZ</name>